<evidence type="ECO:0000256" key="1">
    <source>
        <dbReference type="SAM" id="MobiDB-lite"/>
    </source>
</evidence>
<evidence type="ECO:0000313" key="2">
    <source>
        <dbReference type="EMBL" id="KAG9320632.1"/>
    </source>
</evidence>
<feature type="region of interest" description="Disordered" evidence="1">
    <location>
        <begin position="342"/>
        <end position="361"/>
    </location>
</feature>
<organism evidence="2 3">
    <name type="scientific">Mortierella alpina</name>
    <name type="common">Oleaginous fungus</name>
    <name type="synonym">Mortierella renispora</name>
    <dbReference type="NCBI Taxonomy" id="64518"/>
    <lineage>
        <taxon>Eukaryota</taxon>
        <taxon>Fungi</taxon>
        <taxon>Fungi incertae sedis</taxon>
        <taxon>Mucoromycota</taxon>
        <taxon>Mortierellomycotina</taxon>
        <taxon>Mortierellomycetes</taxon>
        <taxon>Mortierellales</taxon>
        <taxon>Mortierellaceae</taxon>
        <taxon>Mortierella</taxon>
    </lineage>
</organism>
<dbReference type="AlphaFoldDB" id="A0A9P8CV60"/>
<accession>A0A9P8CV60</accession>
<dbReference type="SUPFAM" id="SSF52047">
    <property type="entry name" value="RNI-like"/>
    <property type="match status" value="1"/>
</dbReference>
<sequence length="573" mass="65292">MPQDKPTLLLECLQLVLSFLRFNQLPTLYSLLTVNKAMFQLTLPILYLSPFVLVYDHRRWSEDEKTRRLALLMRLFLDEVESSTLAALPPCILQDDDDDDDDDAGSLVVSRADGLNQRPCQARQVRGYLYHYRRHDHSFLAEGAIRRYFGVTPQRQVQAILAQLDLIFLGHCGPRVLSFCLAAPRTASFEEAIPSLCCLRRLEVQHLEDITETTLQELEAWIRKHDSMHGTLRELQLGGSTTTDDNYEQGHFVHLVRLPQAFRTLNTLDTRSWREAWSMVDEIPVENLSRLVMDYGEGEAPRAGYGFLFRCKELKVLDLYVAAPDTFASLSNAYRARHHSALVPTSGHSETTAEKEGMPITDATLCPPPVERLYLSGLHTNLRNALEDAAVGLGQTLRILKATSMTRHDVTVPSLTWGRPLLDLRMPFLQELQLQGDIALEFHFSLLRCCPQLQSLKLLVNGLESCQQEGNPLDEILNLHGLQTLQLLGRWPLTKTFVRGIVSNLTGMKMLDLARCYGMDLESVMQEVHTMDHLWRLGWYMAEVDDADGLVAGWQERAPRIRIGDIHWNEFYT</sequence>
<dbReference type="Gene3D" id="3.80.10.10">
    <property type="entry name" value="Ribonuclease Inhibitor"/>
    <property type="match status" value="1"/>
</dbReference>
<dbReference type="InterPro" id="IPR032675">
    <property type="entry name" value="LRR_dom_sf"/>
</dbReference>
<gene>
    <name evidence="2" type="ORF">KVV02_002812</name>
</gene>
<dbReference type="Proteomes" id="UP000717515">
    <property type="component" value="Unassembled WGS sequence"/>
</dbReference>
<comment type="caution">
    <text evidence="2">The sequence shown here is derived from an EMBL/GenBank/DDBJ whole genome shotgun (WGS) entry which is preliminary data.</text>
</comment>
<evidence type="ECO:0000313" key="3">
    <source>
        <dbReference type="Proteomes" id="UP000717515"/>
    </source>
</evidence>
<proteinExistence type="predicted"/>
<reference evidence="2" key="1">
    <citation type="submission" date="2021-07" db="EMBL/GenBank/DDBJ databases">
        <title>Draft genome of Mortierella alpina, strain LL118, isolated from an aspen leaf litter sample.</title>
        <authorList>
            <person name="Yang S."/>
            <person name="Vinatzer B.A."/>
        </authorList>
    </citation>
    <scope>NUCLEOTIDE SEQUENCE</scope>
    <source>
        <strain evidence="2">LL118</strain>
    </source>
</reference>
<dbReference type="EMBL" id="JAIFTL010000272">
    <property type="protein sequence ID" value="KAG9320632.1"/>
    <property type="molecule type" value="Genomic_DNA"/>
</dbReference>
<name>A0A9P8CV60_MORAP</name>
<protein>
    <submittedName>
        <fullName evidence="2">Uncharacterized protein</fullName>
    </submittedName>
</protein>